<organism evidence="1 2">
    <name type="scientific">Rousettus aegyptiacus</name>
    <name type="common">Egyptian fruit bat</name>
    <name type="synonym">Pteropus aegyptiacus</name>
    <dbReference type="NCBI Taxonomy" id="9407"/>
    <lineage>
        <taxon>Eukaryota</taxon>
        <taxon>Metazoa</taxon>
        <taxon>Chordata</taxon>
        <taxon>Craniata</taxon>
        <taxon>Vertebrata</taxon>
        <taxon>Euteleostomi</taxon>
        <taxon>Mammalia</taxon>
        <taxon>Eutheria</taxon>
        <taxon>Laurasiatheria</taxon>
        <taxon>Chiroptera</taxon>
        <taxon>Yinpterochiroptera</taxon>
        <taxon>Pteropodoidea</taxon>
        <taxon>Pteropodidae</taxon>
        <taxon>Rousettinae</taxon>
        <taxon>Rousettus</taxon>
    </lineage>
</organism>
<dbReference type="AlphaFoldDB" id="A0A7J8FJQ1"/>
<protein>
    <submittedName>
        <fullName evidence="1">Uncharacterized protein</fullName>
    </submittedName>
</protein>
<evidence type="ECO:0000313" key="1">
    <source>
        <dbReference type="EMBL" id="KAF6447781.1"/>
    </source>
</evidence>
<keyword evidence="2" id="KW-1185">Reference proteome</keyword>
<sequence length="123" mass="13293">MWCLGHHQARRLVQCRPQAVLSKCGRAKQVLRLLGITETSAVPALHGPWDTQLPCPLPSLPSPGQASLVSWTSDCGFFPYLYLGASAGSTPSQFAAVIHPLDRSWCGLCCLQQLSPLLDGCLH</sequence>
<gene>
    <name evidence="1" type="ORF">HJG63_012142</name>
</gene>
<comment type="caution">
    <text evidence="1">The sequence shown here is derived from an EMBL/GenBank/DDBJ whole genome shotgun (WGS) entry which is preliminary data.</text>
</comment>
<evidence type="ECO:0000313" key="2">
    <source>
        <dbReference type="Proteomes" id="UP000593571"/>
    </source>
</evidence>
<reference evidence="1 2" key="1">
    <citation type="journal article" date="2020" name="Nature">
        <title>Six reference-quality genomes reveal evolution of bat adaptations.</title>
        <authorList>
            <person name="Jebb D."/>
            <person name="Huang Z."/>
            <person name="Pippel M."/>
            <person name="Hughes G.M."/>
            <person name="Lavrichenko K."/>
            <person name="Devanna P."/>
            <person name="Winkler S."/>
            <person name="Jermiin L.S."/>
            <person name="Skirmuntt E.C."/>
            <person name="Katzourakis A."/>
            <person name="Burkitt-Gray L."/>
            <person name="Ray D.A."/>
            <person name="Sullivan K.A.M."/>
            <person name="Roscito J.G."/>
            <person name="Kirilenko B.M."/>
            <person name="Davalos L.M."/>
            <person name="Corthals A.P."/>
            <person name="Power M.L."/>
            <person name="Jones G."/>
            <person name="Ransome R.D."/>
            <person name="Dechmann D.K.N."/>
            <person name="Locatelli A.G."/>
            <person name="Puechmaille S.J."/>
            <person name="Fedrigo O."/>
            <person name="Jarvis E.D."/>
            <person name="Hiller M."/>
            <person name="Vernes S.C."/>
            <person name="Myers E.W."/>
            <person name="Teeling E.C."/>
        </authorList>
    </citation>
    <scope>NUCLEOTIDE SEQUENCE [LARGE SCALE GENOMIC DNA]</scope>
    <source>
        <strain evidence="1">MRouAeg1</strain>
        <tissue evidence="1">Muscle</tissue>
    </source>
</reference>
<accession>A0A7J8FJQ1</accession>
<dbReference type="EMBL" id="JACASE010000007">
    <property type="protein sequence ID" value="KAF6447781.1"/>
    <property type="molecule type" value="Genomic_DNA"/>
</dbReference>
<proteinExistence type="predicted"/>
<name>A0A7J8FJQ1_ROUAE</name>
<dbReference type="Proteomes" id="UP000593571">
    <property type="component" value="Unassembled WGS sequence"/>
</dbReference>